<dbReference type="RefSeq" id="WP_050433921.1">
    <property type="nucleotide sequence ID" value="NZ_CP012159.1"/>
</dbReference>
<dbReference type="AlphaFoldDB" id="A0A0K1ENP6"/>
<dbReference type="InterPro" id="IPR000668">
    <property type="entry name" value="Peptidase_C1A_C"/>
</dbReference>
<dbReference type="CDD" id="cd02619">
    <property type="entry name" value="Peptidase_C1"/>
    <property type="match status" value="1"/>
</dbReference>
<accession>A0A0K1ENP6</accession>
<organism evidence="2 3">
    <name type="scientific">Chondromyces crocatus</name>
    <dbReference type="NCBI Taxonomy" id="52"/>
    <lineage>
        <taxon>Bacteria</taxon>
        <taxon>Pseudomonadati</taxon>
        <taxon>Myxococcota</taxon>
        <taxon>Polyangia</taxon>
        <taxon>Polyangiales</taxon>
        <taxon>Polyangiaceae</taxon>
        <taxon>Chondromyces</taxon>
    </lineage>
</organism>
<dbReference type="EMBL" id="CP012159">
    <property type="protein sequence ID" value="AKT42262.1"/>
    <property type="molecule type" value="Genomic_DNA"/>
</dbReference>
<protein>
    <recommendedName>
        <fullName evidence="1">Peptidase C1A papain C-terminal domain-containing protein</fullName>
    </recommendedName>
</protein>
<dbReference type="KEGG" id="ccro:CMC5_064850"/>
<evidence type="ECO:0000313" key="2">
    <source>
        <dbReference type="EMBL" id="AKT42262.1"/>
    </source>
</evidence>
<dbReference type="STRING" id="52.CMC5_064850"/>
<sequence length="723" mass="80611">MRESERFSDRFGAWIDARADVLDFRDSLYRPTMAEVPPRIPLEEFQKHEIPVLDQGRANGCTGFATATMAHYLLRKRQIDPDSALVSQNMLYTMARKYDEYPGEDDAKGSSLRGAMKGWQKHGVCSGERWPWDPNDLYGALTQERSEDAALRPLGLYQRVNHKDIPLMHNALAEVGVIVASALIPLGGWYYGTREDGVLAPVDRSNPFIAPWGGHAFAIVGYDSEGFWLQNSWGPEWGKDGFARISYDDWLSFGMDAWVGRLGAPMRLNSARERRGVSYAGRTFADLRPHLVSIDDHGQLQRRGAYGTTSEDVRVIIEEDFPSITRDWKKKRLLLIAGGGLRRQLEVVDRMSRLRPKLLQQEIYPLEFLWETDHYARLVEIAHRAAEGRRQDGYDPREFSFMIDRRDDALEPMVRRMGGKAEWDRMKLAAGDAVMDADAGGVREAIGRIAELMIKDPSIELHLVGHSAGVFLLAPLVQLITADRGKKIEGGPMRGQMGLGLPVESAALLAPACPIEAFRDTFMPAIKAGQVRRFTLFTLTDEAELQDHVESYGRSLLYLVSNALERRPRVPGGTGVSLLGMEQSLLDPESGDVLGLLSITRDPQPSSPEVIVQPSPSLTLSQTLISAGSSARAFRAAVNEGGFVEPPTMLSVGSLRSPRQKQMGFPRAEWIRGPNTWPAPYGSEARRHEDFETDATTWRSISARILNKASADEPPASSTRESW</sequence>
<dbReference type="GO" id="GO:0006508">
    <property type="term" value="P:proteolysis"/>
    <property type="evidence" value="ECO:0007669"/>
    <property type="project" value="InterPro"/>
</dbReference>
<dbReference type="SUPFAM" id="SSF54001">
    <property type="entry name" value="Cysteine proteinases"/>
    <property type="match status" value="1"/>
</dbReference>
<dbReference type="GO" id="GO:0008234">
    <property type="term" value="F:cysteine-type peptidase activity"/>
    <property type="evidence" value="ECO:0007669"/>
    <property type="project" value="InterPro"/>
</dbReference>
<dbReference type="InterPro" id="IPR038765">
    <property type="entry name" value="Papain-like_cys_pep_sf"/>
</dbReference>
<proteinExistence type="predicted"/>
<keyword evidence="3" id="KW-1185">Reference proteome</keyword>
<evidence type="ECO:0000313" key="3">
    <source>
        <dbReference type="Proteomes" id="UP000067626"/>
    </source>
</evidence>
<dbReference type="Gene3D" id="3.90.70.10">
    <property type="entry name" value="Cysteine proteinases"/>
    <property type="match status" value="1"/>
</dbReference>
<evidence type="ECO:0000259" key="1">
    <source>
        <dbReference type="Pfam" id="PF00112"/>
    </source>
</evidence>
<dbReference type="Pfam" id="PF00112">
    <property type="entry name" value="Peptidase_C1"/>
    <property type="match status" value="1"/>
</dbReference>
<gene>
    <name evidence="2" type="ORF">CMC5_064850</name>
</gene>
<dbReference type="Proteomes" id="UP000067626">
    <property type="component" value="Chromosome"/>
</dbReference>
<reference evidence="2 3" key="1">
    <citation type="submission" date="2015-07" db="EMBL/GenBank/DDBJ databases">
        <title>Genome analysis of myxobacterium Chondromyces crocatus Cm c5 reveals a high potential for natural compound synthesis and the genetic basis for the loss of fruiting body formation.</title>
        <authorList>
            <person name="Zaburannyi N."/>
            <person name="Bunk B."/>
            <person name="Maier J."/>
            <person name="Overmann J."/>
            <person name="Mueller R."/>
        </authorList>
    </citation>
    <scope>NUCLEOTIDE SEQUENCE [LARGE SCALE GENOMIC DNA]</scope>
    <source>
        <strain evidence="2 3">Cm c5</strain>
    </source>
</reference>
<name>A0A0K1ENP6_CHOCO</name>
<feature type="domain" description="Peptidase C1A papain C-terminal" evidence="1">
    <location>
        <begin position="51"/>
        <end position="248"/>
    </location>
</feature>